<feature type="compositionally biased region" description="Basic and acidic residues" evidence="1">
    <location>
        <begin position="435"/>
        <end position="467"/>
    </location>
</feature>
<feature type="compositionally biased region" description="Low complexity" evidence="1">
    <location>
        <begin position="468"/>
        <end position="493"/>
    </location>
</feature>
<dbReference type="EMBL" id="LT969433">
    <property type="protein sequence ID" value="SOV15051.1"/>
    <property type="molecule type" value="Genomic_DNA"/>
</dbReference>
<dbReference type="Proteomes" id="UP000831156">
    <property type="component" value="Chromosome 10"/>
</dbReference>
<proteinExistence type="predicted"/>
<name>A0ABY1UN89_9APIC</name>
<evidence type="ECO:0000313" key="2">
    <source>
        <dbReference type="EMBL" id="SOV15051.1"/>
    </source>
</evidence>
<accession>A0ABY1UN89</accession>
<gene>
    <name evidence="2" type="ORF">PGABG01_1027200</name>
</gene>
<sequence>MLCYTTKTKRYAILIYKNLCKNGIMYRKYNFSSLEKEYQEIEKVKHKVEKNRTLNYNHNNLNNNYHNNDHSFDKKLYTNEEQNEEENNLTNEFYNKIIDEYKLNNDEKLDKKKNIKKMKRKESTEIVENKIKDDINIKNEKFIISSNNLTNNIIKDESNICKHNNNTECININVSLQTHNINKNNNVIKKNCNSNIINCTEDKHINNMLIKQTNKNKNDNLLTLNEKKKNDHFYKIFFSSKKVKIIKSQNHPIFIHLYKLASDRNYRQKQEKVILTNKKIILEREKNHISRIYTNSINNLKDFRSYDNFILLSNKLLKKLSFLYSFNNGVIAEITHKFYFDNVGLPFLALCFYNINYESTKKKQTGLNHINNNMPTIKTKLNMDITNNASTYNINDSFNYNLIVENNLNRSGEKNFNKICEMASCQKIKEQLEQDQNESKIRNHNESKIRNHNEIKIRNHNESKIRNQNESQNQNQNESQCQTQTQTQNQSNEPNDDKIYANVERDKLKTSYNCDNTKNIEYLCNGDIGTLIRSCFLLKWQCIFNIDNLNRKRKNKIKSSYKNMDINNIYDIDFFHPLTIRASSGYLLDIPFKNTDINEIYKYCKENKILMLKYKEDSDLYINYKNLYTEDDNKFLHLLDKAKGVFLIMDNCNNIERTYNLIHNNYINISNNINSNNIFDNIYYVNLKNDETKPLDLISTYSIFMYILRSHFFNHIPQSSYVYVE</sequence>
<keyword evidence="3" id="KW-1185">Reference proteome</keyword>
<protein>
    <submittedName>
        <fullName evidence="2">Uncharacterized protein</fullName>
    </submittedName>
</protein>
<feature type="region of interest" description="Disordered" evidence="1">
    <location>
        <begin position="435"/>
        <end position="497"/>
    </location>
</feature>
<organism evidence="2 3">
    <name type="scientific">Plasmodium gaboni</name>
    <dbReference type="NCBI Taxonomy" id="647221"/>
    <lineage>
        <taxon>Eukaryota</taxon>
        <taxon>Sar</taxon>
        <taxon>Alveolata</taxon>
        <taxon>Apicomplexa</taxon>
        <taxon>Aconoidasida</taxon>
        <taxon>Haemosporida</taxon>
        <taxon>Plasmodiidae</taxon>
        <taxon>Plasmodium</taxon>
        <taxon>Plasmodium (Laverania)</taxon>
    </lineage>
</organism>
<evidence type="ECO:0000256" key="1">
    <source>
        <dbReference type="SAM" id="MobiDB-lite"/>
    </source>
</evidence>
<reference evidence="2" key="1">
    <citation type="submission" date="2016-09" db="EMBL/GenBank/DDBJ databases">
        <authorList>
            <consortium name="Pathogen Informatics"/>
            <person name="Sun Q."/>
            <person name="Inoue M."/>
        </authorList>
    </citation>
    <scope>NUCLEOTIDE SEQUENCE</scope>
</reference>
<evidence type="ECO:0000313" key="3">
    <source>
        <dbReference type="Proteomes" id="UP000831156"/>
    </source>
</evidence>